<dbReference type="Gene3D" id="3.40.50.1000">
    <property type="entry name" value="HAD superfamily/HAD-like"/>
    <property type="match status" value="1"/>
</dbReference>
<dbReference type="FunFam" id="3.40.50.1000:FF:000029">
    <property type="entry name" value="3-deoxy-D-manno-octulosonate 8-phosphate phosphatase KdsC"/>
    <property type="match status" value="1"/>
</dbReference>
<evidence type="ECO:0000256" key="6">
    <source>
        <dbReference type="ARBA" id="ARBA00020092"/>
    </source>
</evidence>
<dbReference type="SFLD" id="SFLDG01136">
    <property type="entry name" value="C1.6:_Phosphoserine_Phosphatas"/>
    <property type="match status" value="1"/>
</dbReference>
<keyword evidence="7 12" id="KW-0479">Metal-binding</keyword>
<evidence type="ECO:0000313" key="14">
    <source>
        <dbReference type="Proteomes" id="UP000536179"/>
    </source>
</evidence>
<evidence type="ECO:0000313" key="13">
    <source>
        <dbReference type="EMBL" id="MBB3209691.1"/>
    </source>
</evidence>
<evidence type="ECO:0000256" key="1">
    <source>
        <dbReference type="ARBA" id="ARBA00000898"/>
    </source>
</evidence>
<dbReference type="GO" id="GO:0046872">
    <property type="term" value="F:metal ion binding"/>
    <property type="evidence" value="ECO:0007669"/>
    <property type="project" value="UniProtKB-KW"/>
</dbReference>
<evidence type="ECO:0000256" key="9">
    <source>
        <dbReference type="ARBA" id="ARBA00022842"/>
    </source>
</evidence>
<dbReference type="GO" id="GO:0019143">
    <property type="term" value="F:3-deoxy-manno-octulosonate-8-phosphatase activity"/>
    <property type="evidence" value="ECO:0007669"/>
    <property type="project" value="UniProtKB-EC"/>
</dbReference>
<dbReference type="GO" id="GO:0009103">
    <property type="term" value="P:lipopolysaccharide biosynthetic process"/>
    <property type="evidence" value="ECO:0007669"/>
    <property type="project" value="UniProtKB-KW"/>
</dbReference>
<comment type="caution">
    <text evidence="13">The sequence shown here is derived from an EMBL/GenBank/DDBJ whole genome shotgun (WGS) entry which is preliminary data.</text>
</comment>
<evidence type="ECO:0000256" key="7">
    <source>
        <dbReference type="ARBA" id="ARBA00022723"/>
    </source>
</evidence>
<dbReference type="Proteomes" id="UP000536179">
    <property type="component" value="Unassembled WGS sequence"/>
</dbReference>
<name>A0A7W5H937_9BACT</name>
<keyword evidence="10" id="KW-0448">Lipopolysaccharide biosynthesis</keyword>
<dbReference type="EC" id="3.1.3.45" evidence="5"/>
<evidence type="ECO:0000256" key="5">
    <source>
        <dbReference type="ARBA" id="ARBA00013066"/>
    </source>
</evidence>
<comment type="similarity">
    <text evidence="3">Belongs to the KdsC family.</text>
</comment>
<dbReference type="PIRSF" id="PIRSF006118">
    <property type="entry name" value="KDO8-P_Ptase"/>
    <property type="match status" value="1"/>
</dbReference>
<dbReference type="SFLD" id="SFLDS00003">
    <property type="entry name" value="Haloacid_Dehalogenase"/>
    <property type="match status" value="1"/>
</dbReference>
<reference evidence="13 14" key="1">
    <citation type="submission" date="2020-08" db="EMBL/GenBank/DDBJ databases">
        <title>Genomic Encyclopedia of Type Strains, Phase III (KMG-III): the genomes of soil and plant-associated and newly described type strains.</title>
        <authorList>
            <person name="Whitman W."/>
        </authorList>
    </citation>
    <scope>NUCLEOTIDE SEQUENCE [LARGE SCALE GENOMIC DNA]</scope>
    <source>
        <strain evidence="13 14">CECT 8075</strain>
    </source>
</reference>
<dbReference type="SUPFAM" id="SSF56784">
    <property type="entry name" value="HAD-like"/>
    <property type="match status" value="1"/>
</dbReference>
<dbReference type="PANTHER" id="PTHR21485:SF6">
    <property type="entry name" value="N-ACYLNEURAMINATE CYTIDYLYLTRANSFERASE-RELATED"/>
    <property type="match status" value="1"/>
</dbReference>
<dbReference type="GO" id="GO:0008781">
    <property type="term" value="F:N-acylneuraminate cytidylyltransferase activity"/>
    <property type="evidence" value="ECO:0007669"/>
    <property type="project" value="TreeGrafter"/>
</dbReference>
<comment type="catalytic activity">
    <reaction evidence="1">
        <text>3-deoxy-alpha-D-manno-2-octulosonate-8-phosphate + H2O = 3-deoxy-alpha-D-manno-oct-2-ulosonate + phosphate</text>
        <dbReference type="Rhea" id="RHEA:11500"/>
        <dbReference type="ChEBI" id="CHEBI:15377"/>
        <dbReference type="ChEBI" id="CHEBI:43474"/>
        <dbReference type="ChEBI" id="CHEBI:85985"/>
        <dbReference type="ChEBI" id="CHEBI:85986"/>
        <dbReference type="EC" id="3.1.3.45"/>
    </reaction>
</comment>
<gene>
    <name evidence="13" type="ORF">FHS27_005531</name>
</gene>
<dbReference type="InterPro" id="IPR036412">
    <property type="entry name" value="HAD-like_sf"/>
</dbReference>
<evidence type="ECO:0000256" key="10">
    <source>
        <dbReference type="ARBA" id="ARBA00022985"/>
    </source>
</evidence>
<dbReference type="RefSeq" id="WP_009094505.1">
    <property type="nucleotide sequence ID" value="NZ_JACHXU010000026.1"/>
</dbReference>
<organism evidence="13 14">
    <name type="scientific">Aporhodopirellula rubra</name>
    <dbReference type="NCBI Taxonomy" id="980271"/>
    <lineage>
        <taxon>Bacteria</taxon>
        <taxon>Pseudomonadati</taxon>
        <taxon>Planctomycetota</taxon>
        <taxon>Planctomycetia</taxon>
        <taxon>Pirellulales</taxon>
        <taxon>Pirellulaceae</taxon>
        <taxon>Aporhodopirellula</taxon>
    </lineage>
</organism>
<proteinExistence type="inferred from homology"/>
<comment type="subunit">
    <text evidence="4">Homotetramer.</text>
</comment>
<dbReference type="InterPro" id="IPR010023">
    <property type="entry name" value="KdsC_fam"/>
</dbReference>
<dbReference type="CDD" id="cd01630">
    <property type="entry name" value="HAD_KDO-like"/>
    <property type="match status" value="1"/>
</dbReference>
<sequence>MTSHVSIESRLRSDVEIAAEIKCILTDVDGVLTDGRITYTAEPDETCRETKSFNVRDGLGIKLWMRSGFHFGIITARKSPLVAHRAKELGVEHLSQGVSDKWAAAQKMMATMGVTAEQVCYVGDDLPDLCVMRRVALAAAPDDAATDAREFAHWTMRAHGGQGVVRELIERLLRGGDRWNEHLTKED</sequence>
<evidence type="ECO:0000256" key="2">
    <source>
        <dbReference type="ARBA" id="ARBA00001946"/>
    </source>
</evidence>
<evidence type="ECO:0000256" key="3">
    <source>
        <dbReference type="ARBA" id="ARBA00005893"/>
    </source>
</evidence>
<protein>
    <recommendedName>
        <fullName evidence="6">3-deoxy-D-manno-octulosonate 8-phosphate phosphatase KdsC</fullName>
        <ecNumber evidence="5">3.1.3.45</ecNumber>
    </recommendedName>
    <alternativeName>
        <fullName evidence="11">KDO 8-P phosphatase</fullName>
    </alternativeName>
</protein>
<dbReference type="NCBIfam" id="TIGR01670">
    <property type="entry name" value="KdsC-phosphatas"/>
    <property type="match status" value="1"/>
</dbReference>
<keyword evidence="9 12" id="KW-0460">Magnesium</keyword>
<dbReference type="SFLD" id="SFLDG01138">
    <property type="entry name" value="C1.6.2:_Deoxy-d-mannose-octulo"/>
    <property type="match status" value="1"/>
</dbReference>
<evidence type="ECO:0000256" key="11">
    <source>
        <dbReference type="ARBA" id="ARBA00031051"/>
    </source>
</evidence>
<evidence type="ECO:0000256" key="8">
    <source>
        <dbReference type="ARBA" id="ARBA00022801"/>
    </source>
</evidence>
<feature type="binding site" evidence="12">
    <location>
        <position position="29"/>
    </location>
    <ligand>
        <name>substrate</name>
    </ligand>
</feature>
<feature type="binding site" evidence="12">
    <location>
        <position position="124"/>
    </location>
    <ligand>
        <name>Mg(2+)</name>
        <dbReference type="ChEBI" id="CHEBI:18420"/>
    </ligand>
</feature>
<comment type="cofactor">
    <cofactor evidence="2 12">
        <name>Mg(2+)</name>
        <dbReference type="ChEBI" id="CHEBI:18420"/>
    </cofactor>
</comment>
<accession>A0A7W5H937</accession>
<evidence type="ECO:0000256" key="12">
    <source>
        <dbReference type="PIRSR" id="PIRSR006118-2"/>
    </source>
</evidence>
<dbReference type="InterPro" id="IPR023214">
    <property type="entry name" value="HAD_sf"/>
</dbReference>
<feature type="binding site" evidence="12">
    <location>
        <position position="27"/>
    </location>
    <ligand>
        <name>Mg(2+)</name>
        <dbReference type="ChEBI" id="CHEBI:18420"/>
    </ligand>
</feature>
<dbReference type="PANTHER" id="PTHR21485">
    <property type="entry name" value="HAD SUPERFAMILY MEMBERS CMAS AND KDSC"/>
    <property type="match status" value="1"/>
</dbReference>
<dbReference type="InterPro" id="IPR050793">
    <property type="entry name" value="CMP-NeuNAc_synthase"/>
</dbReference>
<dbReference type="EMBL" id="JACHXU010000026">
    <property type="protein sequence ID" value="MBB3209691.1"/>
    <property type="molecule type" value="Genomic_DNA"/>
</dbReference>
<dbReference type="AlphaFoldDB" id="A0A7W5H937"/>
<keyword evidence="8 13" id="KW-0378">Hydrolase</keyword>
<evidence type="ECO:0000256" key="4">
    <source>
        <dbReference type="ARBA" id="ARBA00011881"/>
    </source>
</evidence>
<keyword evidence="14" id="KW-1185">Reference proteome</keyword>